<accession>A0ABC8B526</accession>
<proteinExistence type="predicted"/>
<dbReference type="KEGG" id="nsr:NS506_07474"/>
<dbReference type="EMBL" id="CP017839">
    <property type="protein sequence ID" value="APB01494.1"/>
    <property type="molecule type" value="Genomic_DNA"/>
</dbReference>
<evidence type="ECO:0000313" key="1">
    <source>
        <dbReference type="EMBL" id="APB01494.1"/>
    </source>
</evidence>
<gene>
    <name evidence="1" type="ORF">NS506_07474</name>
</gene>
<evidence type="ECO:0000313" key="2">
    <source>
        <dbReference type="Proteomes" id="UP000180166"/>
    </source>
</evidence>
<reference evidence="1 2" key="1">
    <citation type="submission" date="2016-10" db="EMBL/GenBank/DDBJ databases">
        <title>Genome sequence of Nocardia seriolae strain EM150506, isolated from Anguila japonica.</title>
        <authorList>
            <person name="Han H.-J."/>
        </authorList>
    </citation>
    <scope>NUCLEOTIDE SEQUENCE [LARGE SCALE GENOMIC DNA]</scope>
    <source>
        <strain evidence="1 2">EM150506</strain>
    </source>
</reference>
<name>A0ABC8B526_9NOCA</name>
<protein>
    <submittedName>
        <fullName evidence="1">Uncharacterized protein</fullName>
    </submittedName>
</protein>
<sequence>MAGSVGWTGPGVSEPQAVLPAIATAVAAQTAARTSLLMVPPVRKTNDRA</sequence>
<dbReference type="AlphaFoldDB" id="A0ABC8B526"/>
<dbReference type="Proteomes" id="UP000180166">
    <property type="component" value="Chromosome"/>
</dbReference>
<organism evidence="1 2">
    <name type="scientific">Nocardia seriolae</name>
    <dbReference type="NCBI Taxonomy" id="37332"/>
    <lineage>
        <taxon>Bacteria</taxon>
        <taxon>Bacillati</taxon>
        <taxon>Actinomycetota</taxon>
        <taxon>Actinomycetes</taxon>
        <taxon>Mycobacteriales</taxon>
        <taxon>Nocardiaceae</taxon>
        <taxon>Nocardia</taxon>
    </lineage>
</organism>